<dbReference type="KEGG" id="vg:16836164"/>
<accession>S6CLR0</accession>
<organism evidence="1 2">
    <name type="scientific">Klebsiella phage 0507-KN2-1</name>
    <name type="common">Taipeivirus 0507KN21</name>
    <dbReference type="NCBI Taxonomy" id="2991282"/>
    <lineage>
        <taxon>Viruses</taxon>
        <taxon>Duplodnaviria</taxon>
        <taxon>Heunggongvirae</taxon>
        <taxon>Uroviricota</taxon>
        <taxon>Caudoviricetes</taxon>
        <taxon>Pantevenvirales</taxon>
        <taxon>Ackermannviridae</taxon>
        <taxon>Taipeivirus</taxon>
        <taxon>Taipeivirus 0507KN21</taxon>
    </lineage>
</organism>
<organismHost>
    <name type="scientific">Klebsiella</name>
    <dbReference type="NCBI Taxonomy" id="570"/>
</organismHost>
<protein>
    <submittedName>
        <fullName evidence="1">Tailspike protein</fullName>
    </submittedName>
</protein>
<reference evidence="1 2" key="1">
    <citation type="journal article" date="2013" name="PLoS ONE">
        <title>Isolation of a Bacteriophage Specific for a New Capsular Type of Klebsiella pneumoniae and Characterization of Its Polysaccharide Depolymerase.</title>
        <authorList>
            <person name="Hsu C.R."/>
            <person name="Lin T.L."/>
            <person name="Pan Y.J."/>
            <person name="Hsieh P.F."/>
            <person name="Wang J.T."/>
        </authorList>
    </citation>
    <scope>NUCLEOTIDE SEQUENCE [LARGE SCALE GENOMIC DNA]</scope>
    <source>
        <strain evidence="1 2">0507-KN2-1</strain>
    </source>
</reference>
<dbReference type="Gene3D" id="3.30.2020.50">
    <property type="match status" value="1"/>
</dbReference>
<dbReference type="GeneID" id="16836164"/>
<sequence>MANKPTKPNFPLGLESQDQSVFQEGILNNGVVEHGPDAVMTVPETPDASGVPSAVRYNEDDDQFEGFYNEGGWLPLGGGNGGRWEALPHASSSLLQAGRAYLVDNTDGVSTVLFPSPKRIGDSVTVCDLYGKFSTYPLTVDGNGKSIYGSADSMTISTDNVSATFTWTGEARGWVITSGVGLGQGRVYSREIYSQILSASTPSITLSTQPSIVDVYVDGKRLKESLYTLDGYEVKFDPALASGSDVQIIQYIPIQLGAGGGGSGGTVITWEYNGGSAIGGETQIVLDVVVDSVSEIYIRGSRQQIGRGFTFDPATSTITLADELEAGDDVVVVINGDPTVYNQIDRTPWEVARANNVSNSEVILSTDKQTALDGKTVLYDVLTQKYWGIPLGIPQGAKIKSVDSGSLTYIPGDINVDLSLLGYELLKEQLRTDDPGLGTNLVYGALKQVSITSFMSLADVIRFDNGELVNVDAAIIAAKAAGHEHIYFPNGHFELSSTTALSNIMLIGSNKSQFGDIKLENSDGSSGKLSLETDGSVLHITGDAATNGITLSNSGSGFTSSLIGIVGFSIYYPDQDWKDWVQGTTADIDGDYYYEPTVYPPTFVADVSMRVVFDNLFFINAYHWIDIKNAQLVIFGKIAGSLLNRGYTVTRMAAGGVTENFNSYPFWTWACGFAGISSRVNHYCDAVGKAIQVGLDDGVTRTVEQMRILHAAIIGCADGIICGGKGVSIVDAKIDNVMRGITISDDDNSAYHQIGKAWISSYYRNNYIPKQRRDGNVYGFKSNTATPIDLSGLQVVRADGRGVWMPYSSGSQVGRCIVQQCMYKAFTFGSRGRSTDVISVSGCYAGMYVDTSLTDQVAFSFGDFMRCDIKGLQWKGASNVTPFELNNDLNYYEEGKELDLTSLGGRFYKGYSNTLFTQERGLRGFINSLTTSSTASLEVLRLAGTNTGGKILNVGLGIRNTVSDGTGYGALVLYASLAGTDTPIVEVFGDGVNTGLRPLTDASRDLGDATHRFRRGYFSNSLEVGGNPVGVKVAVPSSATAPGSVGQWAADSSYIYVCIAANTWVRSALSTW</sequence>
<proteinExistence type="predicted"/>
<dbReference type="Proteomes" id="UP000015925">
    <property type="component" value="Segment"/>
</dbReference>
<dbReference type="EMBL" id="AB797215">
    <property type="protein sequence ID" value="BAN78445.1"/>
    <property type="molecule type" value="Genomic_DNA"/>
</dbReference>
<dbReference type="RefSeq" id="YP_008532046.1">
    <property type="nucleotide sequence ID" value="NC_022343.1"/>
</dbReference>
<keyword evidence="2" id="KW-1185">Reference proteome</keyword>
<evidence type="ECO:0000313" key="1">
    <source>
        <dbReference type="EMBL" id="BAN78445.1"/>
    </source>
</evidence>
<evidence type="ECO:0000313" key="2">
    <source>
        <dbReference type="Proteomes" id="UP000015925"/>
    </source>
</evidence>
<name>S6CLR0_BPK05</name>
<dbReference type="OrthoDB" id="5990at10239"/>